<feature type="compositionally biased region" description="Polar residues" evidence="1">
    <location>
        <begin position="361"/>
        <end position="378"/>
    </location>
</feature>
<comment type="caution">
    <text evidence="3">The sequence shown here is derived from an EMBL/GenBank/DDBJ whole genome shotgun (WGS) entry which is preliminary data.</text>
</comment>
<dbReference type="EMBL" id="JAJOMB010000011">
    <property type="protein sequence ID" value="MCD5313231.1"/>
    <property type="molecule type" value="Genomic_DNA"/>
</dbReference>
<protein>
    <submittedName>
        <fullName evidence="3">Uncharacterized protein</fullName>
    </submittedName>
</protein>
<evidence type="ECO:0000256" key="1">
    <source>
        <dbReference type="SAM" id="MobiDB-lite"/>
    </source>
</evidence>
<name>A0A9X1NG78_9ACTN</name>
<feature type="signal peptide" evidence="2">
    <location>
        <begin position="1"/>
        <end position="26"/>
    </location>
</feature>
<feature type="compositionally biased region" description="Low complexity" evidence="1">
    <location>
        <begin position="351"/>
        <end position="360"/>
    </location>
</feature>
<gene>
    <name evidence="3" type="ORF">LR394_20195</name>
</gene>
<reference evidence="3" key="1">
    <citation type="submission" date="2021-11" db="EMBL/GenBank/DDBJ databases">
        <title>Streptomyces corallinus and Kineosporia corallina sp. nov., two new coral-derived marine actinobacteria.</title>
        <authorList>
            <person name="Buangrab K."/>
            <person name="Sutthacheep M."/>
            <person name="Yeemin T."/>
            <person name="Harunari E."/>
            <person name="Igarashi Y."/>
            <person name="Sripreechasak P."/>
            <person name="Kanchanasin P."/>
            <person name="Tanasupawat S."/>
            <person name="Phongsopitanun W."/>
        </authorList>
    </citation>
    <scope>NUCLEOTIDE SEQUENCE</scope>
    <source>
        <strain evidence="3">JCM 31032</strain>
    </source>
</reference>
<keyword evidence="4" id="KW-1185">Reference proteome</keyword>
<keyword evidence="2" id="KW-0732">Signal</keyword>
<dbReference type="Proteomes" id="UP001138997">
    <property type="component" value="Unassembled WGS sequence"/>
</dbReference>
<feature type="chain" id="PRO_5040766094" evidence="2">
    <location>
        <begin position="27"/>
        <end position="394"/>
    </location>
</feature>
<evidence type="ECO:0000313" key="4">
    <source>
        <dbReference type="Proteomes" id="UP001138997"/>
    </source>
</evidence>
<proteinExistence type="predicted"/>
<sequence length="394" mass="42150">MTTIAGLLSGLVVVLGLVVFAPSAQAHLYNPIPADEDGLPENRFTTADALFAYMTSDLEGGDICVVPDAPLAEEDSENTCSKRKVDWSTPNYVIGVGTVYTLIEGPSLVPGTYRLMVTEHETSDGEGGGSAKLSEPFTVEPCVIESGCDPRIGAEAAAAFKQSSARLRLGTTLTCAALTAVDFAGSPGVGAIRKGVGRLLRDPADAVGRNYVRVGAVLVANEDLEFSGQLEYGTFDSSQDRAWTILTHVSCGVQRMFDDIVKDPPRHDYQNVQKPEYSTFPEIADPNLKALGISMDRQRSLGRAVLVAYERYQGAVLDNNVAGQVRQAAAIREYGSSWPPNWTGRPPPSRPGRTSWRPSRCSTRLCSPRPSATTSMRSASGCARTVSLSGRSIS</sequence>
<feature type="region of interest" description="Disordered" evidence="1">
    <location>
        <begin position="336"/>
        <end position="380"/>
    </location>
</feature>
<dbReference type="RefSeq" id="WP_231444232.1">
    <property type="nucleotide sequence ID" value="NZ_JAJOMB010000011.1"/>
</dbReference>
<organism evidence="3 4">
    <name type="scientific">Kineosporia babensis</name>
    <dbReference type="NCBI Taxonomy" id="499548"/>
    <lineage>
        <taxon>Bacteria</taxon>
        <taxon>Bacillati</taxon>
        <taxon>Actinomycetota</taxon>
        <taxon>Actinomycetes</taxon>
        <taxon>Kineosporiales</taxon>
        <taxon>Kineosporiaceae</taxon>
        <taxon>Kineosporia</taxon>
    </lineage>
</organism>
<evidence type="ECO:0000313" key="3">
    <source>
        <dbReference type="EMBL" id="MCD5313231.1"/>
    </source>
</evidence>
<accession>A0A9X1NG78</accession>
<dbReference type="AlphaFoldDB" id="A0A9X1NG78"/>
<evidence type="ECO:0000256" key="2">
    <source>
        <dbReference type="SAM" id="SignalP"/>
    </source>
</evidence>